<keyword evidence="1" id="KW-0812">Transmembrane</keyword>
<name>A0A1Q8Q1P5_9BACI</name>
<dbReference type="InterPro" id="IPR010656">
    <property type="entry name" value="DctM"/>
</dbReference>
<comment type="caution">
    <text evidence="3">The sequence shown here is derived from an EMBL/GenBank/DDBJ whole genome shotgun (WGS) entry which is preliminary data.</text>
</comment>
<feature type="transmembrane region" description="Helical" evidence="1">
    <location>
        <begin position="427"/>
        <end position="445"/>
    </location>
</feature>
<dbReference type="PANTHER" id="PTHR43849:SF2">
    <property type="entry name" value="BLL3936 PROTEIN"/>
    <property type="match status" value="1"/>
</dbReference>
<keyword evidence="1" id="KW-0472">Membrane</keyword>
<evidence type="ECO:0000256" key="1">
    <source>
        <dbReference type="SAM" id="Phobius"/>
    </source>
</evidence>
<feature type="transmembrane region" description="Helical" evidence="1">
    <location>
        <begin position="526"/>
        <end position="546"/>
    </location>
</feature>
<sequence length="638" mass="68282">MLKLGKILLYGLSIFHLYTGFFGNFETFFQRFVHLSFVMLLIFLLYPYNFKSKKLNGALSGLMVILSAASMGYLYVNYDYIMTERFPMVSPLLPAEMLLGTIFTLLILEATRKVAGAALSIIALLFLLYGLAGSFLPGMLSHAGYSWDSIVDLNYLGTEGAFGIPLGASATYIALFILFGSFLAKSGLGDLLMDIAMGIAGHARGGPAKVSIIGSALHGMLSGSAVANVMTVGTSTIPLMKKIGYKANFAGGVEAAASAGSQIMPPVMGIVAFIMAQYTGIPYIQIAGYALLPAVLYFWGIGVMVHLEAVKLGLTGVPKKELPDWKASIKKRWHLLMPIVILVGLLMLEYSPSYAVSYSILSILIFAAFRKETRMNWRSILEALEDGAKGMLMIGAATATAGIISGMFGLTGLGVRFTALLDELSGGHLILALLLTAVASFILGMGLPPSASYIVQVAITIPALVGMLEADSSPAVADHALLLAHMFVMYFASIAVITPPDALASFAAAAIAKTNPMTTALTATKLAFVAYVIPFMFVLNPAYLMIGSMFDKILAVITGFLGVVAFGIAFQGFLERKLSWMFRFWALAAGALMLLPDPILNIVGIAALIIFFAAAKRAKRNRMTPVTNSERENTDKVI</sequence>
<protein>
    <recommendedName>
        <fullName evidence="2">TRAP C4-dicarboxylate transport system permease DctM subunit domain-containing protein</fullName>
    </recommendedName>
</protein>
<dbReference type="InterPro" id="IPR011853">
    <property type="entry name" value="TRAP_DctM-Dct_fused"/>
</dbReference>
<keyword evidence="4" id="KW-1185">Reference proteome</keyword>
<feature type="transmembrane region" description="Helical" evidence="1">
    <location>
        <begin position="580"/>
        <end position="613"/>
    </location>
</feature>
<feature type="transmembrane region" description="Helical" evidence="1">
    <location>
        <begin position="55"/>
        <end position="76"/>
    </location>
</feature>
<feature type="transmembrane region" description="Helical" evidence="1">
    <location>
        <begin position="115"/>
        <end position="140"/>
    </location>
</feature>
<gene>
    <name evidence="3" type="ORF">BTO30_15865</name>
</gene>
<dbReference type="NCBIfam" id="TIGR02123">
    <property type="entry name" value="TRAP_fused"/>
    <property type="match status" value="1"/>
</dbReference>
<proteinExistence type="predicted"/>
<feature type="transmembrane region" description="Helical" evidence="1">
    <location>
        <begin position="388"/>
        <end position="415"/>
    </location>
</feature>
<evidence type="ECO:0000313" key="4">
    <source>
        <dbReference type="Proteomes" id="UP000185568"/>
    </source>
</evidence>
<dbReference type="Pfam" id="PF06808">
    <property type="entry name" value="DctM"/>
    <property type="match status" value="1"/>
</dbReference>
<feature type="transmembrane region" description="Helical" evidence="1">
    <location>
        <begin position="160"/>
        <end position="184"/>
    </location>
</feature>
<dbReference type="RefSeq" id="WP_075399670.1">
    <property type="nucleotide sequence ID" value="NZ_MSDU01000061.1"/>
</dbReference>
<feature type="domain" description="TRAP C4-dicarboxylate transport system permease DctM subunit" evidence="2">
    <location>
        <begin position="103"/>
        <end position="549"/>
    </location>
</feature>
<feature type="transmembrane region" description="Helical" evidence="1">
    <location>
        <begin position="7"/>
        <end position="25"/>
    </location>
</feature>
<dbReference type="STRING" id="1714264.BTO30_15865"/>
<dbReference type="AlphaFoldDB" id="A0A1Q8Q1P5"/>
<dbReference type="Proteomes" id="UP000185568">
    <property type="component" value="Unassembled WGS sequence"/>
</dbReference>
<dbReference type="PANTHER" id="PTHR43849">
    <property type="entry name" value="BLL3936 PROTEIN"/>
    <property type="match status" value="1"/>
</dbReference>
<evidence type="ECO:0000313" key="3">
    <source>
        <dbReference type="EMBL" id="OLN21259.1"/>
    </source>
</evidence>
<accession>A0A1Q8Q1P5</accession>
<evidence type="ECO:0000259" key="2">
    <source>
        <dbReference type="Pfam" id="PF06808"/>
    </source>
</evidence>
<feature type="transmembrane region" description="Helical" evidence="1">
    <location>
        <begin position="31"/>
        <end position="48"/>
    </location>
</feature>
<feature type="transmembrane region" description="Helical" evidence="1">
    <location>
        <begin position="553"/>
        <end position="574"/>
    </location>
</feature>
<feature type="transmembrane region" description="Helical" evidence="1">
    <location>
        <begin position="335"/>
        <end position="368"/>
    </location>
</feature>
<dbReference type="OrthoDB" id="9759894at2"/>
<organism evidence="3 4">
    <name type="scientific">Domibacillus antri</name>
    <dbReference type="NCBI Taxonomy" id="1714264"/>
    <lineage>
        <taxon>Bacteria</taxon>
        <taxon>Bacillati</taxon>
        <taxon>Bacillota</taxon>
        <taxon>Bacilli</taxon>
        <taxon>Bacillales</taxon>
        <taxon>Bacillaceae</taxon>
        <taxon>Domibacillus</taxon>
    </lineage>
</organism>
<reference evidence="3 4" key="1">
    <citation type="submission" date="2016-12" db="EMBL/GenBank/DDBJ databases">
        <title>Domibacillus antri genome sequencing.</title>
        <authorList>
            <person name="Verma A."/>
            <person name="Krishnamurthi S."/>
        </authorList>
    </citation>
    <scope>NUCLEOTIDE SEQUENCE [LARGE SCALE GENOMIC DNA]</scope>
    <source>
        <strain evidence="3 4">XD80</strain>
    </source>
</reference>
<keyword evidence="1" id="KW-1133">Transmembrane helix</keyword>
<dbReference type="EMBL" id="MSDU01000061">
    <property type="protein sequence ID" value="OLN21259.1"/>
    <property type="molecule type" value="Genomic_DNA"/>
</dbReference>
<feature type="transmembrane region" description="Helical" evidence="1">
    <location>
        <begin position="88"/>
        <end position="108"/>
    </location>
</feature>